<dbReference type="Gene3D" id="3.40.50.300">
    <property type="entry name" value="P-loop containing nucleotide triphosphate hydrolases"/>
    <property type="match status" value="2"/>
</dbReference>
<dbReference type="Proteomes" id="UP000277671">
    <property type="component" value="Unassembled WGS sequence"/>
</dbReference>
<dbReference type="InterPro" id="IPR027417">
    <property type="entry name" value="P-loop_NTPase"/>
</dbReference>
<protein>
    <recommendedName>
        <fullName evidence="3">Pantothenate kinase</fullName>
    </recommendedName>
</protein>
<gene>
    <name evidence="1" type="ORF">BDK92_2802</name>
</gene>
<dbReference type="OrthoDB" id="3192509at2"/>
<dbReference type="AlphaFoldDB" id="A0A495JJB0"/>
<dbReference type="NCBIfam" id="NF006743">
    <property type="entry name" value="PRK09270.1-2"/>
    <property type="match status" value="1"/>
</dbReference>
<reference evidence="1 2" key="1">
    <citation type="submission" date="2018-10" db="EMBL/GenBank/DDBJ databases">
        <title>Sequencing the genomes of 1000 actinobacteria strains.</title>
        <authorList>
            <person name="Klenk H.-P."/>
        </authorList>
    </citation>
    <scope>NUCLEOTIDE SEQUENCE [LARGE SCALE GENOMIC DNA]</scope>
    <source>
        <strain evidence="1 2">DSM 45175</strain>
    </source>
</reference>
<dbReference type="SUPFAM" id="SSF52540">
    <property type="entry name" value="P-loop containing nucleoside triphosphate hydrolases"/>
    <property type="match status" value="1"/>
</dbReference>
<comment type="caution">
    <text evidence="1">The sequence shown here is derived from an EMBL/GenBank/DDBJ whole genome shotgun (WGS) entry which is preliminary data.</text>
</comment>
<evidence type="ECO:0000313" key="2">
    <source>
        <dbReference type="Proteomes" id="UP000277671"/>
    </source>
</evidence>
<dbReference type="EMBL" id="RBKT01000001">
    <property type="protein sequence ID" value="RKR88474.1"/>
    <property type="molecule type" value="Genomic_DNA"/>
</dbReference>
<dbReference type="PANTHER" id="PTHR10285">
    <property type="entry name" value="URIDINE KINASE"/>
    <property type="match status" value="1"/>
</dbReference>
<accession>A0A495JJB0</accession>
<dbReference type="RefSeq" id="WP_121157096.1">
    <property type="nucleotide sequence ID" value="NZ_RBKT01000001.1"/>
</dbReference>
<evidence type="ECO:0008006" key="3">
    <source>
        <dbReference type="Google" id="ProtNLM"/>
    </source>
</evidence>
<organism evidence="1 2">
    <name type="scientific">Micromonospora pisi</name>
    <dbReference type="NCBI Taxonomy" id="589240"/>
    <lineage>
        <taxon>Bacteria</taxon>
        <taxon>Bacillati</taxon>
        <taxon>Actinomycetota</taxon>
        <taxon>Actinomycetes</taxon>
        <taxon>Micromonosporales</taxon>
        <taxon>Micromonosporaceae</taxon>
        <taxon>Micromonospora</taxon>
    </lineage>
</organism>
<keyword evidence="2" id="KW-1185">Reference proteome</keyword>
<name>A0A495JJB0_9ACTN</name>
<proteinExistence type="predicted"/>
<evidence type="ECO:0000313" key="1">
    <source>
        <dbReference type="EMBL" id="RKR88474.1"/>
    </source>
</evidence>
<sequence length="218" mass="23118">MSVPAQPYTFDRLVARAGALAGAGPRQLLGIAGAPGAGKSTLAQRLVAALGPVAALVPMDGFHLAEAELHRLGRHHRKGALDTFDGAGYVALMRRLRTGGESGDGAGGTVYAPEFRRELEESIAGAIAVPPQVRLVVTEGNYLLVPAPPWGELRGLLDEVWFLDLEAGERLRRLTDRHIGFGRSVTEAATRARGTDQVNADLIETTVDRSDVVVRLAG</sequence>